<feature type="compositionally biased region" description="Basic and acidic residues" evidence="1">
    <location>
        <begin position="306"/>
        <end position="317"/>
    </location>
</feature>
<name>A0AAJ0HAK2_9PEZI</name>
<protein>
    <submittedName>
        <fullName evidence="2">Uncharacterized protein</fullName>
    </submittedName>
</protein>
<evidence type="ECO:0000313" key="2">
    <source>
        <dbReference type="EMBL" id="KAK3345986.1"/>
    </source>
</evidence>
<reference evidence="2" key="1">
    <citation type="journal article" date="2023" name="Mol. Phylogenet. Evol.">
        <title>Genome-scale phylogeny and comparative genomics of the fungal order Sordariales.</title>
        <authorList>
            <person name="Hensen N."/>
            <person name="Bonometti L."/>
            <person name="Westerberg I."/>
            <person name="Brannstrom I.O."/>
            <person name="Guillou S."/>
            <person name="Cros-Aarteil S."/>
            <person name="Calhoun S."/>
            <person name="Haridas S."/>
            <person name="Kuo A."/>
            <person name="Mondo S."/>
            <person name="Pangilinan J."/>
            <person name="Riley R."/>
            <person name="LaButti K."/>
            <person name="Andreopoulos B."/>
            <person name="Lipzen A."/>
            <person name="Chen C."/>
            <person name="Yan M."/>
            <person name="Daum C."/>
            <person name="Ng V."/>
            <person name="Clum A."/>
            <person name="Steindorff A."/>
            <person name="Ohm R.A."/>
            <person name="Martin F."/>
            <person name="Silar P."/>
            <person name="Natvig D.O."/>
            <person name="Lalanne C."/>
            <person name="Gautier V."/>
            <person name="Ament-Velasquez S.L."/>
            <person name="Kruys A."/>
            <person name="Hutchinson M.I."/>
            <person name="Powell A.J."/>
            <person name="Barry K."/>
            <person name="Miller A.N."/>
            <person name="Grigoriev I.V."/>
            <person name="Debuchy R."/>
            <person name="Gladieux P."/>
            <person name="Hiltunen Thoren M."/>
            <person name="Johannesson H."/>
        </authorList>
    </citation>
    <scope>NUCLEOTIDE SEQUENCE</scope>
    <source>
        <strain evidence="2">CBS 955.72</strain>
    </source>
</reference>
<feature type="region of interest" description="Disordered" evidence="1">
    <location>
        <begin position="372"/>
        <end position="407"/>
    </location>
</feature>
<reference evidence="2" key="2">
    <citation type="submission" date="2023-06" db="EMBL/GenBank/DDBJ databases">
        <authorList>
            <consortium name="Lawrence Berkeley National Laboratory"/>
            <person name="Haridas S."/>
            <person name="Hensen N."/>
            <person name="Bonometti L."/>
            <person name="Westerberg I."/>
            <person name="Brannstrom I.O."/>
            <person name="Guillou S."/>
            <person name="Cros-Aarteil S."/>
            <person name="Calhoun S."/>
            <person name="Kuo A."/>
            <person name="Mondo S."/>
            <person name="Pangilinan J."/>
            <person name="Riley R."/>
            <person name="Labutti K."/>
            <person name="Andreopoulos B."/>
            <person name="Lipzen A."/>
            <person name="Chen C."/>
            <person name="Yanf M."/>
            <person name="Daum C."/>
            <person name="Ng V."/>
            <person name="Clum A."/>
            <person name="Steindorff A."/>
            <person name="Ohm R."/>
            <person name="Martin F."/>
            <person name="Silar P."/>
            <person name="Natvig D."/>
            <person name="Lalanne C."/>
            <person name="Gautier V."/>
            <person name="Ament-Velasquez S.L."/>
            <person name="Kruys A."/>
            <person name="Hutchinson M.I."/>
            <person name="Powell A.J."/>
            <person name="Barry K."/>
            <person name="Miller A.N."/>
            <person name="Grigoriev I.V."/>
            <person name="Debuchy R."/>
            <person name="Gladieux P."/>
            <person name="Thoren M.H."/>
            <person name="Johannesson H."/>
        </authorList>
    </citation>
    <scope>NUCLEOTIDE SEQUENCE</scope>
    <source>
        <strain evidence="2">CBS 955.72</strain>
    </source>
</reference>
<comment type="caution">
    <text evidence="2">The sequence shown here is derived from an EMBL/GenBank/DDBJ whole genome shotgun (WGS) entry which is preliminary data.</text>
</comment>
<sequence length="436" mass="48648">MPLTKPRPRSYSPSDVDKFSNIPADIAHITPDDNTNLRLGGGKIGKAEIQCRFLHKDSQWGRLHHRDGTAVCAGIIHMEIQFKNLRGCVLDSAVIRVVLDGEHQMLQRYRKIVGQEEQEEKLGFEKKKNTVEVTDVGPRSIVGTPYGVVKRAAFTINPTVEFEGVGLSAIQSEKSKEWTQITRWVFEGGTWASRQSNTVNSAEWMLTENVPERQPSHGNCFRTAFVFTNDGHPFLLRVEVEGSLSKFRLKAKERLKSGFRFGSSSAKQSPTTLIRGFGKETQRLNGLVASLNEDVNKLNKAVDFNRRMDGQAHDSGSHGKVRNQMDDENDEDATLKQHQEENNEDEAAGAKESTELTELTEFTEAVKMMAKSDKGNGHKGNPMGGSAHNTKPPLGTEAAQPQPKTVQEQESKALLNLFLEIFRELLARIQQLLMLG</sequence>
<proteinExistence type="predicted"/>
<dbReference type="Proteomes" id="UP001275084">
    <property type="component" value="Unassembled WGS sequence"/>
</dbReference>
<gene>
    <name evidence="2" type="ORF">B0T25DRAFT_266717</name>
</gene>
<keyword evidence="3" id="KW-1185">Reference proteome</keyword>
<accession>A0AAJ0HAK2</accession>
<dbReference type="AlphaFoldDB" id="A0AAJ0HAK2"/>
<organism evidence="2 3">
    <name type="scientific">Lasiosphaeria hispida</name>
    <dbReference type="NCBI Taxonomy" id="260671"/>
    <lineage>
        <taxon>Eukaryota</taxon>
        <taxon>Fungi</taxon>
        <taxon>Dikarya</taxon>
        <taxon>Ascomycota</taxon>
        <taxon>Pezizomycotina</taxon>
        <taxon>Sordariomycetes</taxon>
        <taxon>Sordariomycetidae</taxon>
        <taxon>Sordariales</taxon>
        <taxon>Lasiosphaeriaceae</taxon>
        <taxon>Lasiosphaeria</taxon>
    </lineage>
</organism>
<feature type="region of interest" description="Disordered" evidence="1">
    <location>
        <begin position="306"/>
        <end position="354"/>
    </location>
</feature>
<evidence type="ECO:0000313" key="3">
    <source>
        <dbReference type="Proteomes" id="UP001275084"/>
    </source>
</evidence>
<evidence type="ECO:0000256" key="1">
    <source>
        <dbReference type="SAM" id="MobiDB-lite"/>
    </source>
</evidence>
<dbReference type="EMBL" id="JAUIQD010000006">
    <property type="protein sequence ID" value="KAK3345986.1"/>
    <property type="molecule type" value="Genomic_DNA"/>
</dbReference>